<feature type="domain" description="BON" evidence="2">
    <location>
        <begin position="10"/>
        <end position="78"/>
    </location>
</feature>
<dbReference type="PANTHER" id="PTHR34606:SF4">
    <property type="entry name" value="OUTER MEMBRANE LIPOPROTEIN DOLP"/>
    <property type="match status" value="1"/>
</dbReference>
<dbReference type="Gene3D" id="3.30.1340.30">
    <property type="match status" value="3"/>
</dbReference>
<proteinExistence type="predicted"/>
<gene>
    <name evidence="3" type="ORF">GCM10023346_35060</name>
</gene>
<evidence type="ECO:0000313" key="4">
    <source>
        <dbReference type="Proteomes" id="UP001500200"/>
    </source>
</evidence>
<name>A0ABP9SNB1_9MICC</name>
<dbReference type="PROSITE" id="PS50914">
    <property type="entry name" value="BON"/>
    <property type="match status" value="3"/>
</dbReference>
<dbReference type="InterPro" id="IPR014004">
    <property type="entry name" value="Transpt-assoc_nodulatn_dom_bac"/>
</dbReference>
<accession>A0ABP9SNB1</accession>
<organism evidence="3 4">
    <name type="scientific">Arthrobacter gyeryongensis</name>
    <dbReference type="NCBI Taxonomy" id="1650592"/>
    <lineage>
        <taxon>Bacteria</taxon>
        <taxon>Bacillati</taxon>
        <taxon>Actinomycetota</taxon>
        <taxon>Actinomycetes</taxon>
        <taxon>Micrococcales</taxon>
        <taxon>Micrococcaceae</taxon>
        <taxon>Arthrobacter</taxon>
    </lineage>
</organism>
<dbReference type="PANTHER" id="PTHR34606">
    <property type="entry name" value="BON DOMAIN-CONTAINING PROTEIN"/>
    <property type="match status" value="1"/>
</dbReference>
<feature type="domain" description="BON" evidence="2">
    <location>
        <begin position="155"/>
        <end position="223"/>
    </location>
</feature>
<dbReference type="SMART" id="SM00749">
    <property type="entry name" value="BON"/>
    <property type="match status" value="3"/>
</dbReference>
<dbReference type="InterPro" id="IPR051686">
    <property type="entry name" value="Lipoprotein_DolP"/>
</dbReference>
<dbReference type="RefSeq" id="WP_345451151.1">
    <property type="nucleotide sequence ID" value="NZ_BAABKK010000024.1"/>
</dbReference>
<feature type="domain" description="BON" evidence="2">
    <location>
        <begin position="84"/>
        <end position="152"/>
    </location>
</feature>
<sequence>MTASANGPRPDHDLQQAVLNELDWTPEVDASHIGVAAMSGAVTLTGEVPTYSALLAARKAALRVRGVTALADELTVHYLGGPVTDTDIAEAALSALRANAVVPEGAVTLEVRNHAITLTGNVDWNYEREAAAHAVEHLRGVRSVQNLITLKGRASAFDTKTRVKNAIARQAALDADRIVVAVDGTEVTLTGRVASWNERRAAGKAAWSSPHVSAVHNQLDVRPE</sequence>
<reference evidence="4" key="1">
    <citation type="journal article" date="2019" name="Int. J. Syst. Evol. Microbiol.">
        <title>The Global Catalogue of Microorganisms (GCM) 10K type strain sequencing project: providing services to taxonomists for standard genome sequencing and annotation.</title>
        <authorList>
            <consortium name="The Broad Institute Genomics Platform"/>
            <consortium name="The Broad Institute Genome Sequencing Center for Infectious Disease"/>
            <person name="Wu L."/>
            <person name="Ma J."/>
        </authorList>
    </citation>
    <scope>NUCLEOTIDE SEQUENCE [LARGE SCALE GENOMIC DNA]</scope>
    <source>
        <strain evidence="4">JCM 18514</strain>
    </source>
</reference>
<evidence type="ECO:0000313" key="3">
    <source>
        <dbReference type="EMBL" id="GAA5198264.1"/>
    </source>
</evidence>
<evidence type="ECO:0000256" key="1">
    <source>
        <dbReference type="ARBA" id="ARBA00022729"/>
    </source>
</evidence>
<keyword evidence="4" id="KW-1185">Reference proteome</keyword>
<dbReference type="InterPro" id="IPR007055">
    <property type="entry name" value="BON_dom"/>
</dbReference>
<comment type="caution">
    <text evidence="3">The sequence shown here is derived from an EMBL/GenBank/DDBJ whole genome shotgun (WGS) entry which is preliminary data.</text>
</comment>
<dbReference type="Proteomes" id="UP001500200">
    <property type="component" value="Unassembled WGS sequence"/>
</dbReference>
<dbReference type="Pfam" id="PF04972">
    <property type="entry name" value="BON"/>
    <property type="match status" value="3"/>
</dbReference>
<evidence type="ECO:0000259" key="2">
    <source>
        <dbReference type="PROSITE" id="PS50914"/>
    </source>
</evidence>
<dbReference type="EMBL" id="BAABKK010000024">
    <property type="protein sequence ID" value="GAA5198264.1"/>
    <property type="molecule type" value="Genomic_DNA"/>
</dbReference>
<protein>
    <submittedName>
        <fullName evidence="3">BON domain-containing protein</fullName>
    </submittedName>
</protein>
<keyword evidence="1" id="KW-0732">Signal</keyword>